<dbReference type="HOGENOM" id="CLU_016047_20_0_6"/>
<dbReference type="CDD" id="cd06261">
    <property type="entry name" value="TM_PBP2"/>
    <property type="match status" value="1"/>
</dbReference>
<keyword evidence="15" id="KW-1185">Reference proteome</keyword>
<keyword evidence="7 12" id="KW-0762">Sugar transport</keyword>
<feature type="transmembrane region" description="Helical" evidence="11">
    <location>
        <begin position="111"/>
        <end position="135"/>
    </location>
</feature>
<feature type="domain" description="ABC transmembrane type-1" evidence="13">
    <location>
        <begin position="321"/>
        <end position="544"/>
    </location>
</feature>
<dbReference type="SUPFAM" id="SSF160964">
    <property type="entry name" value="MalF N-terminal region-like"/>
    <property type="match status" value="1"/>
</dbReference>
<dbReference type="Pfam" id="PF20872">
    <property type="entry name" value="MalF_N_TM"/>
    <property type="match status" value="1"/>
</dbReference>
<keyword evidence="10 11" id="KW-0472">Membrane</keyword>
<dbReference type="InterPro" id="IPR047103">
    <property type="entry name" value="MalF_P2_sf"/>
</dbReference>
<gene>
    <name evidence="14" type="ordered locus">PST_3485</name>
</gene>
<evidence type="ECO:0000256" key="8">
    <source>
        <dbReference type="ARBA" id="ARBA00022692"/>
    </source>
</evidence>
<feature type="transmembrane region" description="Helical" evidence="11">
    <location>
        <begin position="411"/>
        <end position="432"/>
    </location>
</feature>
<feature type="transmembrane region" description="Helical" evidence="11">
    <location>
        <begin position="320"/>
        <end position="343"/>
    </location>
</feature>
<accession>A4VQ62</accession>
<comment type="subcellular location">
    <subcellularLocation>
        <location evidence="2 12">Cell inner membrane</location>
        <topology evidence="2 12">Multi-pass membrane protein</topology>
    </subcellularLocation>
    <subcellularLocation>
        <location evidence="11">Cell membrane</location>
        <topology evidence="11">Multi-pass membrane protein</topology>
    </subcellularLocation>
</comment>
<evidence type="ECO:0000256" key="7">
    <source>
        <dbReference type="ARBA" id="ARBA00022597"/>
    </source>
</evidence>
<dbReference type="InterPro" id="IPR000515">
    <property type="entry name" value="MetI-like"/>
</dbReference>
<dbReference type="EMBL" id="CP000304">
    <property type="protein sequence ID" value="ABP81113.1"/>
    <property type="molecule type" value="Genomic_DNA"/>
</dbReference>
<keyword evidence="9 11" id="KW-1133">Transmembrane helix</keyword>
<dbReference type="Proteomes" id="UP000000233">
    <property type="component" value="Chromosome"/>
</dbReference>
<organism evidence="14 15">
    <name type="scientific">Stutzerimonas stutzeri (strain A1501)</name>
    <name type="common">Pseudomonas stutzeri</name>
    <dbReference type="NCBI Taxonomy" id="379731"/>
    <lineage>
        <taxon>Bacteria</taxon>
        <taxon>Pseudomonadati</taxon>
        <taxon>Pseudomonadota</taxon>
        <taxon>Gammaproteobacteria</taxon>
        <taxon>Pseudomonadales</taxon>
        <taxon>Pseudomonadaceae</taxon>
        <taxon>Stutzerimonas</taxon>
    </lineage>
</organism>
<evidence type="ECO:0000256" key="3">
    <source>
        <dbReference type="ARBA" id="ARBA00009047"/>
    </source>
</evidence>
<comment type="function">
    <text evidence="1 12">Part of the ABC transporter complex MalEFGK involved in maltose/maltodextrin import. Probably responsible for the translocation of the substrate across the membrane.</text>
</comment>
<dbReference type="PANTHER" id="PTHR47314:SF1">
    <property type="entry name" value="MALTOSE_MALTODEXTRIN TRANSPORT SYSTEM PERMEASE PROTEIN MALF"/>
    <property type="match status" value="1"/>
</dbReference>
<feature type="transmembrane region" description="Helical" evidence="11">
    <location>
        <begin position="85"/>
        <end position="102"/>
    </location>
</feature>
<dbReference type="Gene3D" id="2.40.430.10">
    <property type="entry name" value="D-maltodextrin-binding protein, MBP"/>
    <property type="match status" value="1"/>
</dbReference>
<evidence type="ECO:0000259" key="13">
    <source>
        <dbReference type="PROSITE" id="PS50928"/>
    </source>
</evidence>
<dbReference type="KEGG" id="psa:PST_3485"/>
<dbReference type="InterPro" id="IPR035277">
    <property type="entry name" value="MalF_N"/>
</dbReference>
<reference evidence="14 15" key="1">
    <citation type="journal article" date="2008" name="Proc. Natl. Acad. Sci. U.S.A.">
        <title>Nitrogen fixation island and rhizosphere competence traits in the genome of root-associated Pseudomonas stutzeri A1501.</title>
        <authorList>
            <person name="Yan Y."/>
            <person name="Yang J."/>
            <person name="Dou Y."/>
            <person name="Chen M."/>
            <person name="Ping S."/>
            <person name="Peng J."/>
            <person name="Lu W."/>
            <person name="Zhang W."/>
            <person name="Yao Z."/>
            <person name="Li H."/>
            <person name="Liu W."/>
            <person name="He S."/>
            <person name="Geng L."/>
            <person name="Zhang X."/>
            <person name="Yang F."/>
            <person name="Yu H."/>
            <person name="Zhan Y."/>
            <person name="Li D."/>
            <person name="Lin Z."/>
            <person name="Wang Y."/>
            <person name="Elmerich C."/>
            <person name="Lin M."/>
            <person name="Jin Q."/>
        </authorList>
    </citation>
    <scope>NUCLEOTIDE SEQUENCE [LARGE SCALE GENOMIC DNA]</scope>
    <source>
        <strain evidence="14 15">A1501</strain>
    </source>
</reference>
<keyword evidence="4 11" id="KW-0813">Transport</keyword>
<keyword evidence="8 11" id="KW-0812">Transmembrane</keyword>
<dbReference type="InterPro" id="IPR029345">
    <property type="entry name" value="MalF_P2"/>
</dbReference>
<evidence type="ECO:0000256" key="4">
    <source>
        <dbReference type="ARBA" id="ARBA00022448"/>
    </source>
</evidence>
<evidence type="ECO:0000256" key="2">
    <source>
        <dbReference type="ARBA" id="ARBA00004429"/>
    </source>
</evidence>
<dbReference type="Pfam" id="PF14785">
    <property type="entry name" value="MalF_P2"/>
    <property type="match status" value="1"/>
</dbReference>
<dbReference type="PANTHER" id="PTHR47314">
    <property type="entry name" value="MALTOSE/MALTODEXTRIN TRANSPORT SYSTEM PERMEASE PROTEIN MALF"/>
    <property type="match status" value="1"/>
</dbReference>
<dbReference type="PROSITE" id="PS50928">
    <property type="entry name" value="ABC_TM1"/>
    <property type="match status" value="1"/>
</dbReference>
<evidence type="ECO:0000313" key="15">
    <source>
        <dbReference type="Proteomes" id="UP000000233"/>
    </source>
</evidence>
<evidence type="ECO:0000256" key="12">
    <source>
        <dbReference type="RuleBase" id="RU367050"/>
    </source>
</evidence>
<evidence type="ECO:0000256" key="1">
    <source>
        <dbReference type="ARBA" id="ARBA00002264"/>
    </source>
</evidence>
<protein>
    <recommendedName>
        <fullName evidence="12">Maltose/maltodextrin transport system permease protein</fullName>
    </recommendedName>
</protein>
<dbReference type="AlphaFoldDB" id="A4VQ62"/>
<dbReference type="GO" id="GO:1990060">
    <property type="term" value="C:maltose transport complex"/>
    <property type="evidence" value="ECO:0007669"/>
    <property type="project" value="TreeGrafter"/>
</dbReference>
<comment type="subunit">
    <text evidence="12">The complex is composed of two ATP-binding proteins (MalK), two transmembrane proteins (MalG and MalF) and a solute-binding protein (MalE).</text>
</comment>
<feature type="transmembrane region" description="Helical" evidence="11">
    <location>
        <begin position="466"/>
        <end position="487"/>
    </location>
</feature>
<evidence type="ECO:0000256" key="9">
    <source>
        <dbReference type="ARBA" id="ARBA00022989"/>
    </source>
</evidence>
<feature type="transmembrane region" description="Helical" evidence="11">
    <location>
        <begin position="355"/>
        <end position="380"/>
    </location>
</feature>
<keyword evidence="6 12" id="KW-0997">Cell inner membrane</keyword>
<evidence type="ECO:0000313" key="14">
    <source>
        <dbReference type="EMBL" id="ABP81113.1"/>
    </source>
</evidence>
<dbReference type="Gene3D" id="1.20.58.370">
    <property type="entry name" value="MalF N-terminal region-like"/>
    <property type="match status" value="1"/>
</dbReference>
<dbReference type="Gene3D" id="3.10.650.10">
    <property type="entry name" value="MalF N-terminal region-like"/>
    <property type="match status" value="1"/>
</dbReference>
<dbReference type="InterPro" id="IPR048464">
    <property type="entry name" value="MalF_N_TM"/>
</dbReference>
<dbReference type="Gene3D" id="1.10.3720.10">
    <property type="entry name" value="MetI-like"/>
    <property type="match status" value="1"/>
</dbReference>
<dbReference type="GO" id="GO:0015423">
    <property type="term" value="F:ABC-type maltose transporter activity"/>
    <property type="evidence" value="ECO:0007669"/>
    <property type="project" value="TreeGrafter"/>
</dbReference>
<sequence>MPPSASPVEPVAGRRLGRAGGLCSVLKGSAPVNARAELPSPAMTRTTSRGLPRSLTNGLRWLAWLTFNAFALYLVVALYVQGQMAFALLGLVVTGIASYLFINRRMYAQRYIFPSVAGMLVFVIFPLLYTVGIGFTNYSGSNLLSQAQVERYHLSQTYLAGERFRFTLHPSPDGERLRIDKGELGVFVSPPLTGEPDPQAPLTLQPAEDVEGLGEALPVRDVIQRRKALEQWVLQAPDGSLLRLYGLREVAAVEPVYRQDGPGVLVDTRSGARLTADMERGFYVDETGKAVPPGFTVFAGFANFTRVLSEPSIREPFVQIFAWTFAFAGLTVVFTLAVGLVLASLLQWELVRGKAFYRLMLILPYAVPGFISILVFRGLFNQNFGEINLLLEGLFGIRPDWFSDPTLARTMILIVNTWLGYPYMLLLCMGLLQAIPRDQYEASAIDGASPLDNLLRITLPQLIKPLMPLLIACFAFNFNNFVLITLLTRGGPDIIGATTPAGTTDLLVSYTYRIAFQDSGQDFALAAAIATMIFILVGAMALLNLKLSKVKV</sequence>
<dbReference type="SUPFAM" id="SSF161098">
    <property type="entry name" value="MetI-like"/>
    <property type="match status" value="1"/>
</dbReference>
<evidence type="ECO:0000256" key="6">
    <source>
        <dbReference type="ARBA" id="ARBA00022519"/>
    </source>
</evidence>
<evidence type="ECO:0000256" key="11">
    <source>
        <dbReference type="RuleBase" id="RU363032"/>
    </source>
</evidence>
<dbReference type="eggNOG" id="COG1175">
    <property type="taxonomic scope" value="Bacteria"/>
</dbReference>
<keyword evidence="5" id="KW-1003">Cell membrane</keyword>
<dbReference type="InterPro" id="IPR035906">
    <property type="entry name" value="MetI-like_sf"/>
</dbReference>
<evidence type="ECO:0000256" key="5">
    <source>
        <dbReference type="ARBA" id="ARBA00022475"/>
    </source>
</evidence>
<feature type="transmembrane region" description="Helical" evidence="11">
    <location>
        <begin position="61"/>
        <end position="79"/>
    </location>
</feature>
<dbReference type="NCBIfam" id="NF008232">
    <property type="entry name" value="PRK10999.1"/>
    <property type="match status" value="1"/>
</dbReference>
<proteinExistence type="inferred from homology"/>
<evidence type="ECO:0000256" key="10">
    <source>
        <dbReference type="ARBA" id="ARBA00023136"/>
    </source>
</evidence>
<dbReference type="FunFam" id="1.10.3720.10:FF:000030">
    <property type="entry name" value="Maltose ABC transporter permease MalF"/>
    <property type="match status" value="1"/>
</dbReference>
<dbReference type="Pfam" id="PF00528">
    <property type="entry name" value="BPD_transp_1"/>
    <property type="match status" value="1"/>
</dbReference>
<name>A4VQ62_STUS1</name>
<comment type="similarity">
    <text evidence="3 12">Belongs to the binding-protein-dependent transport system permease family. MalFG subfamily.</text>
</comment>
<feature type="transmembrane region" description="Helical" evidence="11">
    <location>
        <begin position="523"/>
        <end position="545"/>
    </location>
</feature>
<dbReference type="GO" id="GO:0042956">
    <property type="term" value="P:maltodextrin transmembrane transport"/>
    <property type="evidence" value="ECO:0007669"/>
    <property type="project" value="TreeGrafter"/>
</dbReference>